<dbReference type="GO" id="GO:0006310">
    <property type="term" value="P:DNA recombination"/>
    <property type="evidence" value="ECO:0007669"/>
    <property type="project" value="UniProtKB-KW"/>
</dbReference>
<keyword evidence="1 7" id="KW-0347">Helicase</keyword>
<dbReference type="EMBL" id="CAMXCT020000784">
    <property type="protein sequence ID" value="CAL1136630.1"/>
    <property type="molecule type" value="Genomic_DNA"/>
</dbReference>
<dbReference type="GO" id="GO:0043139">
    <property type="term" value="F:5'-3' DNA helicase activity"/>
    <property type="evidence" value="ECO:0007669"/>
    <property type="project" value="UniProtKB-EC"/>
</dbReference>
<keyword evidence="1" id="KW-0378">Hydrolase</keyword>
<comment type="cofactor">
    <cofactor evidence="1">
        <name>Mg(2+)</name>
        <dbReference type="ChEBI" id="CHEBI:18420"/>
    </cofactor>
</comment>
<dbReference type="PROSITE" id="PS00028">
    <property type="entry name" value="ZINC_FINGER_C2H2_1"/>
    <property type="match status" value="1"/>
</dbReference>
<dbReference type="GO" id="GO:0016787">
    <property type="term" value="F:hydrolase activity"/>
    <property type="evidence" value="ECO:0007669"/>
    <property type="project" value="UniProtKB-KW"/>
</dbReference>
<dbReference type="GO" id="GO:0005524">
    <property type="term" value="F:ATP binding"/>
    <property type="evidence" value="ECO:0007669"/>
    <property type="project" value="UniProtKB-KW"/>
</dbReference>
<keyword evidence="1" id="KW-0227">DNA damage</keyword>
<dbReference type="InterPro" id="IPR046700">
    <property type="entry name" value="DUF6570"/>
</dbReference>
<organism evidence="5">
    <name type="scientific">Cladocopium goreaui</name>
    <dbReference type="NCBI Taxonomy" id="2562237"/>
    <lineage>
        <taxon>Eukaryota</taxon>
        <taxon>Sar</taxon>
        <taxon>Alveolata</taxon>
        <taxon>Dinophyceae</taxon>
        <taxon>Suessiales</taxon>
        <taxon>Symbiodiniaceae</taxon>
        <taxon>Cladocopium</taxon>
    </lineage>
</organism>
<evidence type="ECO:0000313" key="6">
    <source>
        <dbReference type="EMBL" id="CAL1136630.1"/>
    </source>
</evidence>
<dbReference type="Pfam" id="PF20209">
    <property type="entry name" value="DUF6570"/>
    <property type="match status" value="1"/>
</dbReference>
<feature type="region of interest" description="Disordered" evidence="3">
    <location>
        <begin position="325"/>
        <end position="347"/>
    </location>
</feature>
<dbReference type="InterPro" id="IPR013087">
    <property type="entry name" value="Znf_C2H2_type"/>
</dbReference>
<dbReference type="EMBL" id="CAMXCT030000784">
    <property type="protein sequence ID" value="CAL4770567.1"/>
    <property type="molecule type" value="Genomic_DNA"/>
</dbReference>
<comment type="similarity">
    <text evidence="1">Belongs to the helicase family.</text>
</comment>
<dbReference type="GO" id="GO:0006281">
    <property type="term" value="P:DNA repair"/>
    <property type="evidence" value="ECO:0007669"/>
    <property type="project" value="UniProtKB-KW"/>
</dbReference>
<dbReference type="PANTHER" id="PTHR47642">
    <property type="entry name" value="ATP-DEPENDENT DNA HELICASE"/>
    <property type="match status" value="1"/>
</dbReference>
<keyword evidence="1" id="KW-0234">DNA repair</keyword>
<name>A0A9P1FQP9_9DINO</name>
<dbReference type="InterPro" id="IPR051055">
    <property type="entry name" value="PIF1_helicase"/>
</dbReference>
<keyword evidence="1" id="KW-0067">ATP-binding</keyword>
<dbReference type="InterPro" id="IPR010285">
    <property type="entry name" value="DNA_helicase_pif1-like_DEAD"/>
</dbReference>
<comment type="caution">
    <text evidence="5">The sequence shown here is derived from an EMBL/GenBank/DDBJ whole genome shotgun (WGS) entry which is preliminary data.</text>
</comment>
<evidence type="ECO:0000313" key="7">
    <source>
        <dbReference type="EMBL" id="CAL4770567.1"/>
    </source>
</evidence>
<keyword evidence="1" id="KW-0547">Nucleotide-binding</keyword>
<dbReference type="Pfam" id="PF05970">
    <property type="entry name" value="PIF1"/>
    <property type="match status" value="1"/>
</dbReference>
<proteinExistence type="inferred from homology"/>
<feature type="domain" description="C2H2-type" evidence="4">
    <location>
        <begin position="49"/>
        <end position="70"/>
    </location>
</feature>
<keyword evidence="2" id="KW-0175">Coiled coil</keyword>
<reference evidence="5" key="1">
    <citation type="submission" date="2022-10" db="EMBL/GenBank/DDBJ databases">
        <authorList>
            <person name="Chen Y."/>
            <person name="Dougan E. K."/>
            <person name="Chan C."/>
            <person name="Rhodes N."/>
            <person name="Thang M."/>
        </authorList>
    </citation>
    <scope>NUCLEOTIDE SEQUENCE</scope>
</reference>
<dbReference type="OrthoDB" id="10007484at2759"/>
<evidence type="ECO:0000256" key="2">
    <source>
        <dbReference type="SAM" id="Coils"/>
    </source>
</evidence>
<dbReference type="InterPro" id="IPR027417">
    <property type="entry name" value="P-loop_NTPase"/>
</dbReference>
<feature type="coiled-coil region" evidence="2">
    <location>
        <begin position="1065"/>
        <end position="1099"/>
    </location>
</feature>
<evidence type="ECO:0000259" key="4">
    <source>
        <dbReference type="PROSITE" id="PS00028"/>
    </source>
</evidence>
<dbReference type="EC" id="5.6.2.3" evidence="1"/>
<sequence length="2025" mass="227900">MSGHSAAQASDEDHPFNRFRYAFPLRRDHEEEDLREWLEEPVPVAAQPCLLCQEGFEHRVDLLAHIDAVHGGLQRYRNAFLSLEALCPHVVTGQEELQASAVDVGTKKKSCYVLLHKRRVPDAAIRGDATVRVCRDCYGCFSGKKPTLCKFALANDLWLGRIDPLLWQANLTHEMCLALARTVATKVVLRSGQNQSHGSQSANQWDHVLQQSGLVGSAIVFHNGDATHAVESLPPRKFNDALAVTFCTHLPQAQGQEEGQAAVRSIAQFQLQKSLFVEQATSLRETNAVYAAGVTEINRELLTEWLDQQVPQPVLDCVVTVPVGEGGPGQMRQEGPAGATEQRTTPDEEPVVFAMEPEVSDFNEGRNDVCSRIVTLLQKLEELEAAGARSVAVEMETFVDEQQTLVDHVGRQRILDLCKEIHESCQKLSAGDLRRKLEEELRDAVMSKSRWFLSSSSSVSSGVATGGTEAAVSGVGVTTEGALPTSQVDSNKPGHLVVARGKKPLSLWDWKIWTMARPRLWRYGDAGNLFERETPLATNEWAASLLLREELEYSMDDHYKTHRRKVGTSCSGEQRYRCFFPADQMLNNAGVPREVKDAMQAMHGASSAVLGTDGHRQFCRHEGVAYMETFGPPLIFLTPNVADTQHPLLLVVQGEAIDLGHISADMAPTLPKYRDMLRRLAQDPVGQVLQFELLMRLFLQHVLNVRPETSDCRRNSVRAACREWCSDGAAAASTGAGAGVSWTAEQEEYLALVSEDDWRRPTVEVEVEAAGLQSIFATPINQLSVATTPSYRLRPLLCDPSVPELDAHAWREAFQQDLHTLMPSLLRHVCTKSCFKYSDQSSATFKICRHGFYHVVHVFDGCRVRRKGKSLRPCLHIGGAEEGAYGMEGRLRPIQLSPFECQSSYGGTVSGRHNLDLQDMRRVVSPVLWLDSDDHLPHVGAVTSLGYMAFYEWTGKGYDVRRDAPAGPVSWLCRRKLAKSFRAGWRRAYRLKFGFAEAAESGTPAEASETQTDTPMTCDVADSFANSGDTSLAQAIRVSVNEAFCDGINTGFYVNNYTTKPGPGLATMLEELQRGIERLEDETKEREEARKAAEAAAHAAGEHLPGRRNKIFADTLRTLTRLTSSYRRCHWKSAAEIIFPLLFQHLTFASHRTWKLYVKKAVFFAVEAWRRQYGHSVLQHVIDKGDGAEPVIFSRPGVDDLVLKGWRRVRRVDPESGAVDEIFVGPNGQACVDIIAAFDEYQGQSQSRRNPQQQLSYVQELLKLHAVTEEVVPNDTEASIVTNLQSLQPSGEECAVRTTSNVEAKALAVTTSSLEDYLFRGSHPLLAGMSWATYGTWVYRIELPPQQEISVRSAVARFVDLYFDPSYKLYNSHAQRICSEPRVPMFEGFTMPPLTHDSERNAMYKQVQCRPVAVQVDESVQHTMEELVLNAFKTFSSPQETGDKVDQSLRAHTAFTQSYLEWAVVMEEEAQMARHRFAERFEFPSLWETQEMMELLEEKLQLVSGGTLPATQKDFDVGKPRCTASMYSSFLAQQRIANLEGLARARQSKPKRRRDEDARLHEEYVKVHTVGEGDDDGLGVENDEEVEAMLEQAIPAKEVSPPISLKPTAEEQKQLLRFELQGRRTEYVKMFLQETWMKDDPFEAASLCRNSEHQRHELLLADLSRLNQDERADVYGNLRENLQEEKEVARDSDERETVCRLRIMQELLPRLPRDCARFTDQNIYANPSDMLSDMVANLPSNRRLNEDQHIFILRFADVLDTVWKEDQDLPPERRSVYHMLLLGQGGSGKTHIVQNLIFPVVHFIWPAKKEEETLMVVAAKNAQAKNISTETVRAKTLHMAGCMRVQSLSNSQMAAGKKEKALERMWKNIRVLIIEEISMVAAILYNMLDYRSMLGRRVAFKVDPQTYTKVGCAFGRVPIVLHLGDFFQLRPTAQMSLLEDMDGQDADGRYVYQDVPLEVQHGQKLFSQIPDVFELRGTMRFQPQDPLIEILQCMRLGHAMPDRLWAQFEERVVRDELPGVADARL</sequence>
<keyword evidence="8" id="KW-1185">Reference proteome</keyword>
<dbReference type="Gene3D" id="3.40.50.300">
    <property type="entry name" value="P-loop containing nucleotide triphosphate hydrolases"/>
    <property type="match status" value="1"/>
</dbReference>
<dbReference type="SUPFAM" id="SSF52540">
    <property type="entry name" value="P-loop containing nucleoside triphosphate hydrolases"/>
    <property type="match status" value="1"/>
</dbReference>
<evidence type="ECO:0000256" key="3">
    <source>
        <dbReference type="SAM" id="MobiDB-lite"/>
    </source>
</evidence>
<dbReference type="GO" id="GO:0000723">
    <property type="term" value="P:telomere maintenance"/>
    <property type="evidence" value="ECO:0007669"/>
    <property type="project" value="InterPro"/>
</dbReference>
<comment type="catalytic activity">
    <reaction evidence="1">
        <text>ATP + H2O = ADP + phosphate + H(+)</text>
        <dbReference type="Rhea" id="RHEA:13065"/>
        <dbReference type="ChEBI" id="CHEBI:15377"/>
        <dbReference type="ChEBI" id="CHEBI:15378"/>
        <dbReference type="ChEBI" id="CHEBI:30616"/>
        <dbReference type="ChEBI" id="CHEBI:43474"/>
        <dbReference type="ChEBI" id="CHEBI:456216"/>
        <dbReference type="EC" id="5.6.2.3"/>
    </reaction>
</comment>
<protein>
    <recommendedName>
        <fullName evidence="1">ATP-dependent DNA helicase</fullName>
        <ecNumber evidence="1">5.6.2.3</ecNumber>
    </recommendedName>
</protein>
<evidence type="ECO:0000313" key="5">
    <source>
        <dbReference type="EMBL" id="CAI3983255.1"/>
    </source>
</evidence>
<evidence type="ECO:0000256" key="1">
    <source>
        <dbReference type="RuleBase" id="RU363044"/>
    </source>
</evidence>
<dbReference type="Proteomes" id="UP001152797">
    <property type="component" value="Unassembled WGS sequence"/>
</dbReference>
<reference evidence="6" key="2">
    <citation type="submission" date="2024-04" db="EMBL/GenBank/DDBJ databases">
        <authorList>
            <person name="Chen Y."/>
            <person name="Shah S."/>
            <person name="Dougan E. K."/>
            <person name="Thang M."/>
            <person name="Chan C."/>
        </authorList>
    </citation>
    <scope>NUCLEOTIDE SEQUENCE [LARGE SCALE GENOMIC DNA]</scope>
</reference>
<gene>
    <name evidence="5" type="ORF">C1SCF055_LOCUS10879</name>
</gene>
<accession>A0A9P1FQP9</accession>
<dbReference type="PANTHER" id="PTHR47642:SF5">
    <property type="entry name" value="ATP-DEPENDENT DNA HELICASE"/>
    <property type="match status" value="1"/>
</dbReference>
<keyword evidence="1" id="KW-0233">DNA recombination</keyword>
<dbReference type="EMBL" id="CAMXCT010000784">
    <property type="protein sequence ID" value="CAI3983255.1"/>
    <property type="molecule type" value="Genomic_DNA"/>
</dbReference>
<evidence type="ECO:0000313" key="8">
    <source>
        <dbReference type="Proteomes" id="UP001152797"/>
    </source>
</evidence>